<name>C4F8E3_9ACTN</name>
<comment type="caution">
    <text evidence="1">The sequence shown here is derived from an EMBL/GenBank/DDBJ whole genome shotgun (WGS) entry which is preliminary data.</text>
</comment>
<dbReference type="STRING" id="521003.COLINT_02314"/>
<proteinExistence type="predicted"/>
<gene>
    <name evidence="1" type="ORF">COLINT_02314</name>
</gene>
<reference evidence="1 2" key="1">
    <citation type="submission" date="2009-04" db="EMBL/GenBank/DDBJ databases">
        <authorList>
            <person name="Weinstock G."/>
            <person name="Sodergren E."/>
            <person name="Clifton S."/>
            <person name="Fulton L."/>
            <person name="Fulton B."/>
            <person name="Courtney L."/>
            <person name="Fronick C."/>
            <person name="Harrison M."/>
            <person name="Strong C."/>
            <person name="Farmer C."/>
            <person name="Delahaunty K."/>
            <person name="Markovic C."/>
            <person name="Hall O."/>
            <person name="Minx P."/>
            <person name="Tomlinson C."/>
            <person name="Mitreva M."/>
            <person name="Nelson J."/>
            <person name="Hou S."/>
            <person name="Wollam A."/>
            <person name="Pepin K.H."/>
            <person name="Johnson M."/>
            <person name="Bhonagiri V."/>
            <person name="Nash W.E."/>
            <person name="Warren W."/>
            <person name="Chinwalla A."/>
            <person name="Mardis E.R."/>
            <person name="Wilson R.K."/>
        </authorList>
    </citation>
    <scope>NUCLEOTIDE SEQUENCE [LARGE SCALE GENOMIC DNA]</scope>
    <source>
        <strain evidence="1 2">DSM 13280</strain>
    </source>
</reference>
<evidence type="ECO:0000313" key="2">
    <source>
        <dbReference type="Proteomes" id="UP000003295"/>
    </source>
</evidence>
<dbReference type="RefSeq" id="WP_006722558.1">
    <property type="nucleotide sequence ID" value="NZ_GG692710.1"/>
</dbReference>
<protein>
    <submittedName>
        <fullName evidence="1">Uncharacterized protein</fullName>
    </submittedName>
</protein>
<dbReference type="EMBL" id="ABXH02000005">
    <property type="protein sequence ID" value="EEP44815.1"/>
    <property type="molecule type" value="Genomic_DNA"/>
</dbReference>
<dbReference type="HOGENOM" id="CLU_205121_0_0_11"/>
<evidence type="ECO:0000313" key="1">
    <source>
        <dbReference type="EMBL" id="EEP44815.1"/>
    </source>
</evidence>
<sequence>MFAQVKALFKQTTVKGGTANLQMEILTDAPDAFDLIKMSGQTVFLKVTPEQETFGFDSETGEIIR</sequence>
<dbReference type="AlphaFoldDB" id="C4F8E3"/>
<dbReference type="Proteomes" id="UP000003295">
    <property type="component" value="Unassembled WGS sequence"/>
</dbReference>
<organism evidence="1 2">
    <name type="scientific">Collinsella intestinalis DSM 13280</name>
    <dbReference type="NCBI Taxonomy" id="521003"/>
    <lineage>
        <taxon>Bacteria</taxon>
        <taxon>Bacillati</taxon>
        <taxon>Actinomycetota</taxon>
        <taxon>Coriobacteriia</taxon>
        <taxon>Coriobacteriales</taxon>
        <taxon>Coriobacteriaceae</taxon>
        <taxon>Collinsella</taxon>
    </lineage>
</organism>
<accession>C4F8E3</accession>